<dbReference type="EMBL" id="CP028341">
    <property type="protein sequence ID" value="AVT45842.1"/>
    <property type="molecule type" value="Genomic_DNA"/>
</dbReference>
<dbReference type="AlphaFoldDB" id="A0A2R4G4R2"/>
<dbReference type="GO" id="GO:0016746">
    <property type="term" value="F:acyltransferase activity"/>
    <property type="evidence" value="ECO:0007669"/>
    <property type="project" value="UniProtKB-KW"/>
</dbReference>
<organism evidence="1 2">
    <name type="scientific">Bifidobacterium adolescentis</name>
    <dbReference type="NCBI Taxonomy" id="1680"/>
    <lineage>
        <taxon>Bacteria</taxon>
        <taxon>Bacillati</taxon>
        <taxon>Actinomycetota</taxon>
        <taxon>Actinomycetes</taxon>
        <taxon>Bifidobacteriales</taxon>
        <taxon>Bifidobacteriaceae</taxon>
        <taxon>Bifidobacterium</taxon>
    </lineage>
</organism>
<dbReference type="Gene3D" id="2.160.10.10">
    <property type="entry name" value="Hexapeptide repeat proteins"/>
    <property type="match status" value="1"/>
</dbReference>
<dbReference type="InterPro" id="IPR001451">
    <property type="entry name" value="Hexapep"/>
</dbReference>
<dbReference type="InterPro" id="IPR051159">
    <property type="entry name" value="Hexapeptide_acetyltransf"/>
</dbReference>
<name>A0A2R4G4R2_BIFAD</name>
<gene>
    <name evidence="1" type="ORF">C8077_08025</name>
</gene>
<dbReference type="CDD" id="cd04647">
    <property type="entry name" value="LbH_MAT_like"/>
    <property type="match status" value="1"/>
</dbReference>
<evidence type="ECO:0000313" key="2">
    <source>
        <dbReference type="Proteomes" id="UP000241454"/>
    </source>
</evidence>
<dbReference type="SUPFAM" id="SSF51161">
    <property type="entry name" value="Trimeric LpxA-like enzymes"/>
    <property type="match status" value="1"/>
</dbReference>
<proteinExistence type="predicted"/>
<dbReference type="RefSeq" id="WP_107646484.1">
    <property type="nucleotide sequence ID" value="NZ_CAXVIL010000003.1"/>
</dbReference>
<dbReference type="InterPro" id="IPR011004">
    <property type="entry name" value="Trimer_LpxA-like_sf"/>
</dbReference>
<dbReference type="Pfam" id="PF14602">
    <property type="entry name" value="Hexapep_2"/>
    <property type="match status" value="1"/>
</dbReference>
<accession>A0A2R4G4R2</accession>
<protein>
    <submittedName>
        <fullName evidence="1">Acyltransferase</fullName>
    </submittedName>
</protein>
<reference evidence="1 2" key="1">
    <citation type="submission" date="2018-03" db="EMBL/GenBank/DDBJ databases">
        <authorList>
            <person name="Keele B.F."/>
        </authorList>
    </citation>
    <scope>NUCLEOTIDE SEQUENCE [LARGE SCALE GENOMIC DNA]</scope>
    <source>
        <strain evidence="1 2">1-11</strain>
    </source>
</reference>
<keyword evidence="1" id="KW-0808">Transferase</keyword>
<dbReference type="Proteomes" id="UP000241454">
    <property type="component" value="Chromosome"/>
</dbReference>
<evidence type="ECO:0000313" key="1">
    <source>
        <dbReference type="EMBL" id="AVT45842.1"/>
    </source>
</evidence>
<sequence>MVVVKLWYRFTGALLKALYRVIYGRSIRWGKALHFRKGLQLTAELGGTITIGDNVFFNNGCAVHAIEEIRIGDGTIFGENVRIYDHNHRFANADESIKGQGYSTAPVVIGKHCWIGSNVTIIKGASIGDNCVIGAGCVIDSPIPSDTVVRLEQRLIKEEVRHA</sequence>
<keyword evidence="1" id="KW-0012">Acyltransferase</keyword>
<dbReference type="PANTHER" id="PTHR23416">
    <property type="entry name" value="SIALIC ACID SYNTHASE-RELATED"/>
    <property type="match status" value="1"/>
</dbReference>